<reference evidence="5" key="1">
    <citation type="journal article" date="2019" name="Int. J. Syst. Evol. Microbiol.">
        <title>The Global Catalogue of Microorganisms (GCM) 10K type strain sequencing project: providing services to taxonomists for standard genome sequencing and annotation.</title>
        <authorList>
            <consortium name="The Broad Institute Genomics Platform"/>
            <consortium name="The Broad Institute Genome Sequencing Center for Infectious Disease"/>
            <person name="Wu L."/>
            <person name="Ma J."/>
        </authorList>
    </citation>
    <scope>NUCLEOTIDE SEQUENCE [LARGE SCALE GENOMIC DNA]</scope>
    <source>
        <strain evidence="5">CAIM 431</strain>
    </source>
</reference>
<evidence type="ECO:0000259" key="3">
    <source>
        <dbReference type="PROSITE" id="PS51462"/>
    </source>
</evidence>
<dbReference type="SUPFAM" id="SSF55811">
    <property type="entry name" value="Nudix"/>
    <property type="match status" value="1"/>
</dbReference>
<evidence type="ECO:0000256" key="2">
    <source>
        <dbReference type="ARBA" id="ARBA00022801"/>
    </source>
</evidence>
<gene>
    <name evidence="4" type="ORF">ACFSCS_11080</name>
</gene>
<sequence>MPTPDFILDLRRDIGHRLLWLPGTTAVVLRPGEAGEQVLCVRRSDDGSWTPICGIVEPGEDPHESAVREAMEEAGVEIEVERLVWMSPTGLITYGNGDQNDYLDHTFRARWVSGEAAVGDDESSEVGWFDLDQLPSPMSELQRRRIRVAAANPPHVLLGVAAAKAFLGED</sequence>
<evidence type="ECO:0000313" key="4">
    <source>
        <dbReference type="EMBL" id="MFD1890718.1"/>
    </source>
</evidence>
<dbReference type="Proteomes" id="UP001597326">
    <property type="component" value="Unassembled WGS sequence"/>
</dbReference>
<proteinExistence type="predicted"/>
<keyword evidence="5" id="KW-1185">Reference proteome</keyword>
<dbReference type="PROSITE" id="PS51462">
    <property type="entry name" value="NUDIX"/>
    <property type="match status" value="1"/>
</dbReference>
<evidence type="ECO:0000256" key="1">
    <source>
        <dbReference type="ARBA" id="ARBA00001946"/>
    </source>
</evidence>
<comment type="cofactor">
    <cofactor evidence="1">
        <name>Mg(2+)</name>
        <dbReference type="ChEBI" id="CHEBI:18420"/>
    </cofactor>
</comment>
<dbReference type="InterPro" id="IPR015797">
    <property type="entry name" value="NUDIX_hydrolase-like_dom_sf"/>
</dbReference>
<name>A0ABW4RZ56_9ACTN</name>
<dbReference type="EMBL" id="JBHUFZ010000025">
    <property type="protein sequence ID" value="MFD1890718.1"/>
    <property type="molecule type" value="Genomic_DNA"/>
</dbReference>
<dbReference type="Pfam" id="PF00293">
    <property type="entry name" value="NUDIX"/>
    <property type="match status" value="1"/>
</dbReference>
<accession>A0ABW4RZ56</accession>
<dbReference type="PANTHER" id="PTHR43046">
    <property type="entry name" value="GDP-MANNOSE MANNOSYL HYDROLASE"/>
    <property type="match status" value="1"/>
</dbReference>
<dbReference type="Gene3D" id="3.90.79.10">
    <property type="entry name" value="Nucleoside Triphosphate Pyrophosphohydrolase"/>
    <property type="match status" value="1"/>
</dbReference>
<feature type="domain" description="Nudix hydrolase" evidence="3">
    <location>
        <begin position="19"/>
        <end position="154"/>
    </location>
</feature>
<evidence type="ECO:0000313" key="5">
    <source>
        <dbReference type="Proteomes" id="UP001597326"/>
    </source>
</evidence>
<dbReference type="CDD" id="cd18879">
    <property type="entry name" value="NUDIX_Hydrolase"/>
    <property type="match status" value="1"/>
</dbReference>
<dbReference type="PANTHER" id="PTHR43046:SF16">
    <property type="entry name" value="ADP-RIBOSE PYROPHOSPHATASE YJHB-RELATED"/>
    <property type="match status" value="1"/>
</dbReference>
<comment type="caution">
    <text evidence="4">The sequence shown here is derived from an EMBL/GenBank/DDBJ whole genome shotgun (WGS) entry which is preliminary data.</text>
</comment>
<organism evidence="4 5">
    <name type="scientific">Luteococcus peritonei</name>
    <dbReference type="NCBI Taxonomy" id="88874"/>
    <lineage>
        <taxon>Bacteria</taxon>
        <taxon>Bacillati</taxon>
        <taxon>Actinomycetota</taxon>
        <taxon>Actinomycetes</taxon>
        <taxon>Propionibacteriales</taxon>
        <taxon>Propionibacteriaceae</taxon>
        <taxon>Luteococcus</taxon>
    </lineage>
</organism>
<protein>
    <submittedName>
        <fullName evidence="4">NUDIX domain-containing protein</fullName>
    </submittedName>
</protein>
<dbReference type="RefSeq" id="WP_343872029.1">
    <property type="nucleotide sequence ID" value="NZ_BAAAIX010000004.1"/>
</dbReference>
<keyword evidence="2" id="KW-0378">Hydrolase</keyword>
<dbReference type="InterPro" id="IPR000086">
    <property type="entry name" value="NUDIX_hydrolase_dom"/>
</dbReference>